<dbReference type="InterPro" id="IPR051051">
    <property type="entry name" value="E3_ubiq-ligase_TRIM/RNF"/>
</dbReference>
<sequence>MISGKEKGKVWLSCPVFVSLYACSKMAEARFPQNEFTKDPVTIQCGHSYCMSCITGCWNEEDEKGVYSCPQCTQNFSTRPALFKNVVSSLRFTATLIRNVYVCFE</sequence>
<dbReference type="GO" id="GO:0008270">
    <property type="term" value="F:zinc ion binding"/>
    <property type="evidence" value="ECO:0007669"/>
    <property type="project" value="UniProtKB-KW"/>
</dbReference>
<proteinExistence type="predicted"/>
<keyword evidence="2 4" id="KW-0863">Zinc-finger</keyword>
<evidence type="ECO:0000313" key="6">
    <source>
        <dbReference type="Ensembl" id="ENSCCRP00020035753.1"/>
    </source>
</evidence>
<name>A0A8C2E5D5_CYPCA</name>
<protein>
    <recommendedName>
        <fullName evidence="5">RING-type domain-containing protein</fullName>
    </recommendedName>
</protein>
<evidence type="ECO:0000313" key="7">
    <source>
        <dbReference type="Proteomes" id="UP000694701"/>
    </source>
</evidence>
<dbReference type="Pfam" id="PF15227">
    <property type="entry name" value="zf-C3HC4_4"/>
    <property type="match status" value="1"/>
</dbReference>
<dbReference type="PANTHER" id="PTHR25465:SF5">
    <property type="entry name" value="E3 UBIQUITIN_ISG15 LIGASE TRIM25-RELATED"/>
    <property type="match status" value="1"/>
</dbReference>
<organism evidence="6 7">
    <name type="scientific">Cyprinus carpio</name>
    <name type="common">Common carp</name>
    <dbReference type="NCBI Taxonomy" id="7962"/>
    <lineage>
        <taxon>Eukaryota</taxon>
        <taxon>Metazoa</taxon>
        <taxon>Chordata</taxon>
        <taxon>Craniata</taxon>
        <taxon>Vertebrata</taxon>
        <taxon>Euteleostomi</taxon>
        <taxon>Actinopterygii</taxon>
        <taxon>Neopterygii</taxon>
        <taxon>Teleostei</taxon>
        <taxon>Ostariophysi</taxon>
        <taxon>Cypriniformes</taxon>
        <taxon>Cyprinidae</taxon>
        <taxon>Cyprininae</taxon>
        <taxon>Cyprinus</taxon>
    </lineage>
</organism>
<reference evidence="6" key="1">
    <citation type="submission" date="2025-08" db="UniProtKB">
        <authorList>
            <consortium name="Ensembl"/>
        </authorList>
    </citation>
    <scope>IDENTIFICATION</scope>
</reference>
<evidence type="ECO:0000259" key="5">
    <source>
        <dbReference type="PROSITE" id="PS50089"/>
    </source>
</evidence>
<accession>A0A8C2E5D5</accession>
<dbReference type="Gene3D" id="3.30.40.10">
    <property type="entry name" value="Zinc/RING finger domain, C3HC4 (zinc finger)"/>
    <property type="match status" value="1"/>
</dbReference>
<dbReference type="PROSITE" id="PS50089">
    <property type="entry name" value="ZF_RING_2"/>
    <property type="match status" value="1"/>
</dbReference>
<dbReference type="InterPro" id="IPR013083">
    <property type="entry name" value="Znf_RING/FYVE/PHD"/>
</dbReference>
<dbReference type="InterPro" id="IPR001841">
    <property type="entry name" value="Znf_RING"/>
</dbReference>
<keyword evidence="3" id="KW-0862">Zinc</keyword>
<dbReference type="SUPFAM" id="SSF57850">
    <property type="entry name" value="RING/U-box"/>
    <property type="match status" value="1"/>
</dbReference>
<evidence type="ECO:0000256" key="1">
    <source>
        <dbReference type="ARBA" id="ARBA00022723"/>
    </source>
</evidence>
<dbReference type="PROSITE" id="PS51257">
    <property type="entry name" value="PROKAR_LIPOPROTEIN"/>
    <property type="match status" value="1"/>
</dbReference>
<evidence type="ECO:0000256" key="4">
    <source>
        <dbReference type="PROSITE-ProRule" id="PRU00175"/>
    </source>
</evidence>
<dbReference type="Ensembl" id="ENSCCRT00020039030.1">
    <property type="protein sequence ID" value="ENSCCRP00020035753.1"/>
    <property type="gene ID" value="ENSCCRG00020015993.1"/>
</dbReference>
<dbReference type="Proteomes" id="UP000694701">
    <property type="component" value="Unplaced"/>
</dbReference>
<dbReference type="PROSITE" id="PS00518">
    <property type="entry name" value="ZF_RING_1"/>
    <property type="match status" value="1"/>
</dbReference>
<dbReference type="InterPro" id="IPR017907">
    <property type="entry name" value="Znf_RING_CS"/>
</dbReference>
<keyword evidence="1" id="KW-0479">Metal-binding</keyword>
<dbReference type="PANTHER" id="PTHR25465">
    <property type="entry name" value="B-BOX DOMAIN CONTAINING"/>
    <property type="match status" value="1"/>
</dbReference>
<feature type="domain" description="RING-type" evidence="5">
    <location>
        <begin position="23"/>
        <end position="73"/>
    </location>
</feature>
<evidence type="ECO:0000256" key="2">
    <source>
        <dbReference type="ARBA" id="ARBA00022771"/>
    </source>
</evidence>
<dbReference type="AlphaFoldDB" id="A0A8C2E5D5"/>
<evidence type="ECO:0000256" key="3">
    <source>
        <dbReference type="ARBA" id="ARBA00022833"/>
    </source>
</evidence>